<dbReference type="Proteomes" id="UP001432027">
    <property type="component" value="Unassembled WGS sequence"/>
</dbReference>
<keyword evidence="3" id="KW-1185">Reference proteome</keyword>
<accession>A0AAV5SY64</accession>
<name>A0AAV5SY64_9BILA</name>
<evidence type="ECO:0000313" key="3">
    <source>
        <dbReference type="Proteomes" id="UP001432027"/>
    </source>
</evidence>
<organism evidence="2 3">
    <name type="scientific">Pristionchus entomophagus</name>
    <dbReference type="NCBI Taxonomy" id="358040"/>
    <lineage>
        <taxon>Eukaryota</taxon>
        <taxon>Metazoa</taxon>
        <taxon>Ecdysozoa</taxon>
        <taxon>Nematoda</taxon>
        <taxon>Chromadorea</taxon>
        <taxon>Rhabditida</taxon>
        <taxon>Rhabditina</taxon>
        <taxon>Diplogasteromorpha</taxon>
        <taxon>Diplogasteroidea</taxon>
        <taxon>Neodiplogasteridae</taxon>
        <taxon>Pristionchus</taxon>
    </lineage>
</organism>
<gene>
    <name evidence="2" type="ORF">PENTCL1PPCAC_7210</name>
</gene>
<evidence type="ECO:0000256" key="1">
    <source>
        <dbReference type="SAM" id="MobiDB-lite"/>
    </source>
</evidence>
<sequence>MCYGMSFHSDLKSDALLDVQSRFDHQVVSGEVAPGHLTVAGESGASMHHSEIVDEDDRAGQQLNLDCHLWIVTNSREGLIRLIEFYDVLWLRQSLPSIERETKRSAIVWIEAYLGIASIGSQLDHRPRRRPREQWKCCRVAWHFGPSSRVDCEPSVPPPSHRTILQKRKRVRSSTSSPCTRPRPSLRNLAMSIDSRAPESMVTCPRNGSVASSSGPGSTRTSPRFPNL</sequence>
<reference evidence="2" key="1">
    <citation type="submission" date="2023-10" db="EMBL/GenBank/DDBJ databases">
        <title>Genome assembly of Pristionchus species.</title>
        <authorList>
            <person name="Yoshida K."/>
            <person name="Sommer R.J."/>
        </authorList>
    </citation>
    <scope>NUCLEOTIDE SEQUENCE</scope>
    <source>
        <strain evidence="2">RS0144</strain>
    </source>
</reference>
<proteinExistence type="predicted"/>
<feature type="compositionally biased region" description="Low complexity" evidence="1">
    <location>
        <begin position="212"/>
        <end position="228"/>
    </location>
</feature>
<dbReference type="EMBL" id="BTSX01000002">
    <property type="protein sequence ID" value="GMS85035.1"/>
    <property type="molecule type" value="Genomic_DNA"/>
</dbReference>
<feature type="compositionally biased region" description="Low complexity" evidence="1">
    <location>
        <begin position="173"/>
        <end position="187"/>
    </location>
</feature>
<dbReference type="AlphaFoldDB" id="A0AAV5SY64"/>
<evidence type="ECO:0000313" key="2">
    <source>
        <dbReference type="EMBL" id="GMS85035.1"/>
    </source>
</evidence>
<protein>
    <submittedName>
        <fullName evidence="2">Uncharacterized protein</fullName>
    </submittedName>
</protein>
<feature type="region of interest" description="Disordered" evidence="1">
    <location>
        <begin position="166"/>
        <end position="228"/>
    </location>
</feature>
<comment type="caution">
    <text evidence="2">The sequence shown here is derived from an EMBL/GenBank/DDBJ whole genome shotgun (WGS) entry which is preliminary data.</text>
</comment>